<dbReference type="EMBL" id="BGPR01000146">
    <property type="protein sequence ID" value="GBL99194.1"/>
    <property type="molecule type" value="Genomic_DNA"/>
</dbReference>
<accession>A0A4Y2C789</accession>
<evidence type="ECO:0000313" key="2">
    <source>
        <dbReference type="Proteomes" id="UP000499080"/>
    </source>
</evidence>
<comment type="caution">
    <text evidence="1">The sequence shown here is derived from an EMBL/GenBank/DDBJ whole genome shotgun (WGS) entry which is preliminary data.</text>
</comment>
<name>A0A4Y2C789_ARAVE</name>
<dbReference type="Proteomes" id="UP000499080">
    <property type="component" value="Unassembled WGS sequence"/>
</dbReference>
<evidence type="ECO:0000313" key="1">
    <source>
        <dbReference type="EMBL" id="GBL99194.1"/>
    </source>
</evidence>
<reference evidence="1 2" key="1">
    <citation type="journal article" date="2019" name="Sci. Rep.">
        <title>Orb-weaving spider Araneus ventricosus genome elucidates the spidroin gene catalogue.</title>
        <authorList>
            <person name="Kono N."/>
            <person name="Nakamura H."/>
            <person name="Ohtoshi R."/>
            <person name="Moran D.A.P."/>
            <person name="Shinohara A."/>
            <person name="Yoshida Y."/>
            <person name="Fujiwara M."/>
            <person name="Mori M."/>
            <person name="Tomita M."/>
            <person name="Arakawa K."/>
        </authorList>
    </citation>
    <scope>NUCLEOTIDE SEQUENCE [LARGE SCALE GENOMIC DNA]</scope>
</reference>
<dbReference type="AlphaFoldDB" id="A0A4Y2C789"/>
<organism evidence="1 2">
    <name type="scientific">Araneus ventricosus</name>
    <name type="common">Orbweaver spider</name>
    <name type="synonym">Epeira ventricosa</name>
    <dbReference type="NCBI Taxonomy" id="182803"/>
    <lineage>
        <taxon>Eukaryota</taxon>
        <taxon>Metazoa</taxon>
        <taxon>Ecdysozoa</taxon>
        <taxon>Arthropoda</taxon>
        <taxon>Chelicerata</taxon>
        <taxon>Arachnida</taxon>
        <taxon>Araneae</taxon>
        <taxon>Araneomorphae</taxon>
        <taxon>Entelegynae</taxon>
        <taxon>Araneoidea</taxon>
        <taxon>Araneidae</taxon>
        <taxon>Araneus</taxon>
    </lineage>
</organism>
<gene>
    <name evidence="1" type="ORF">AVEN_140663_1</name>
</gene>
<proteinExistence type="predicted"/>
<keyword evidence="2" id="KW-1185">Reference proteome</keyword>
<sequence>MILRGILRLLALQYKMTYVYKILLVNPPDRDTFVLQLFARIEIGNGWAWNIVWTDELHSYLHVAVIPQNCRVGVFEKYFPQPPLPILFAIMSSISLLQNLSLGHSFLRKCTSFICAITGQRYEYLLRNHIILGLNSISL</sequence>
<protein>
    <submittedName>
        <fullName evidence="1">Uncharacterized protein</fullName>
    </submittedName>
</protein>